<dbReference type="EMBL" id="CM042883">
    <property type="protein sequence ID" value="KAI4371816.1"/>
    <property type="molecule type" value="Genomic_DNA"/>
</dbReference>
<accession>A0ACB9R0M5</accession>
<gene>
    <name evidence="1" type="ORF">MLD38_010120</name>
</gene>
<protein>
    <submittedName>
        <fullName evidence="1">Uncharacterized protein</fullName>
    </submittedName>
</protein>
<reference evidence="2" key="1">
    <citation type="journal article" date="2023" name="Front. Plant Sci.">
        <title>Chromosomal-level genome assembly of Melastoma candidum provides insights into trichome evolution.</title>
        <authorList>
            <person name="Zhong Y."/>
            <person name="Wu W."/>
            <person name="Sun C."/>
            <person name="Zou P."/>
            <person name="Liu Y."/>
            <person name="Dai S."/>
            <person name="Zhou R."/>
        </authorList>
    </citation>
    <scope>NUCLEOTIDE SEQUENCE [LARGE SCALE GENOMIC DNA]</scope>
</reference>
<sequence length="115" mass="13150">MLGVDHSTDDTLLHERNKELSEKLLESLDGYRSMKRKYKYSHDKAVQLRKTMDGLEEDLAQGRACIDGLRQIVEIKNSQSAQGPEELDTLVYLIGNPESKSSDHHKWRTETDCSS</sequence>
<evidence type="ECO:0000313" key="2">
    <source>
        <dbReference type="Proteomes" id="UP001057402"/>
    </source>
</evidence>
<organism evidence="1 2">
    <name type="scientific">Melastoma candidum</name>
    <dbReference type="NCBI Taxonomy" id="119954"/>
    <lineage>
        <taxon>Eukaryota</taxon>
        <taxon>Viridiplantae</taxon>
        <taxon>Streptophyta</taxon>
        <taxon>Embryophyta</taxon>
        <taxon>Tracheophyta</taxon>
        <taxon>Spermatophyta</taxon>
        <taxon>Magnoliopsida</taxon>
        <taxon>eudicotyledons</taxon>
        <taxon>Gunneridae</taxon>
        <taxon>Pentapetalae</taxon>
        <taxon>rosids</taxon>
        <taxon>malvids</taxon>
        <taxon>Myrtales</taxon>
        <taxon>Melastomataceae</taxon>
        <taxon>Melastomatoideae</taxon>
        <taxon>Melastomateae</taxon>
        <taxon>Melastoma</taxon>
    </lineage>
</organism>
<keyword evidence="2" id="KW-1185">Reference proteome</keyword>
<comment type="caution">
    <text evidence="1">The sequence shown here is derived from an EMBL/GenBank/DDBJ whole genome shotgun (WGS) entry which is preliminary data.</text>
</comment>
<dbReference type="Proteomes" id="UP001057402">
    <property type="component" value="Chromosome 4"/>
</dbReference>
<proteinExistence type="predicted"/>
<evidence type="ECO:0000313" key="1">
    <source>
        <dbReference type="EMBL" id="KAI4371816.1"/>
    </source>
</evidence>
<name>A0ACB9R0M5_9MYRT</name>